<dbReference type="SUPFAM" id="SSF88946">
    <property type="entry name" value="Sigma2 domain of RNA polymerase sigma factors"/>
    <property type="match status" value="1"/>
</dbReference>
<protein>
    <submittedName>
        <fullName evidence="8">Sigma-70 family RNA polymerase sigma factor</fullName>
    </submittedName>
</protein>
<dbReference type="Pfam" id="PF08281">
    <property type="entry name" value="Sigma70_r4_2"/>
    <property type="match status" value="1"/>
</dbReference>
<name>A0A5P8FIM1_9MICO</name>
<dbReference type="PANTHER" id="PTHR43133:SF50">
    <property type="entry name" value="ECF RNA POLYMERASE SIGMA FACTOR SIGM"/>
    <property type="match status" value="1"/>
</dbReference>
<evidence type="ECO:0000256" key="3">
    <source>
        <dbReference type="ARBA" id="ARBA00023082"/>
    </source>
</evidence>
<reference evidence="8 9" key="1">
    <citation type="submission" date="2019-09" db="EMBL/GenBank/DDBJ databases">
        <title>Complete Genome Sequence of Janibacter melonis M714 with both human health impact and industrial applications.</title>
        <authorList>
            <person name="Jin M."/>
            <person name="Zhao Q.R."/>
        </authorList>
    </citation>
    <scope>NUCLEOTIDE SEQUENCE [LARGE SCALE GENOMIC DNA]</scope>
    <source>
        <strain evidence="8 9">M714</strain>
    </source>
</reference>
<keyword evidence="5" id="KW-0804">Transcription</keyword>
<comment type="similarity">
    <text evidence="1">Belongs to the sigma-70 factor family. ECF subfamily.</text>
</comment>
<dbReference type="KEGG" id="jme:EEW87_001925"/>
<dbReference type="EMBL" id="CP044548">
    <property type="protein sequence ID" value="QFQ29347.2"/>
    <property type="molecule type" value="Genomic_DNA"/>
</dbReference>
<dbReference type="InterPro" id="IPR007627">
    <property type="entry name" value="RNA_pol_sigma70_r2"/>
</dbReference>
<keyword evidence="3" id="KW-0731">Sigma factor</keyword>
<dbReference type="InterPro" id="IPR013324">
    <property type="entry name" value="RNA_pol_sigma_r3/r4-like"/>
</dbReference>
<dbReference type="GO" id="GO:0016987">
    <property type="term" value="F:sigma factor activity"/>
    <property type="evidence" value="ECO:0007669"/>
    <property type="project" value="UniProtKB-KW"/>
</dbReference>
<dbReference type="CDD" id="cd06171">
    <property type="entry name" value="Sigma70_r4"/>
    <property type="match status" value="1"/>
</dbReference>
<dbReference type="NCBIfam" id="TIGR02937">
    <property type="entry name" value="sigma70-ECF"/>
    <property type="match status" value="1"/>
</dbReference>
<keyword evidence="4" id="KW-0238">DNA-binding</keyword>
<evidence type="ECO:0000256" key="4">
    <source>
        <dbReference type="ARBA" id="ARBA00023125"/>
    </source>
</evidence>
<dbReference type="PANTHER" id="PTHR43133">
    <property type="entry name" value="RNA POLYMERASE ECF-TYPE SIGMA FACTO"/>
    <property type="match status" value="1"/>
</dbReference>
<evidence type="ECO:0000313" key="9">
    <source>
        <dbReference type="Proteomes" id="UP000271708"/>
    </source>
</evidence>
<sequence>MSVEGGTITPPQRHMGMKQPAEDEVEQIYLAFYPRLVGELTVVTGSRATAEDCAHEAFTRLVLHWNKVSNHNSPIAWLRTVGYRLAIDEIRRAGRLAALSEHDPQPRLDHDQLRNREIWQAVLELPAHQREILVRRAVHDLSDAEIADDLTLPIGTVKSRLSRARTALRARLGEPS</sequence>
<dbReference type="AlphaFoldDB" id="A0A5P8FIM1"/>
<dbReference type="InterPro" id="IPR036388">
    <property type="entry name" value="WH-like_DNA-bd_sf"/>
</dbReference>
<gene>
    <name evidence="8" type="ORF">EEW87_001925</name>
</gene>
<proteinExistence type="inferred from homology"/>
<organism evidence="8 9">
    <name type="scientific">Janibacter melonis</name>
    <dbReference type="NCBI Taxonomy" id="262209"/>
    <lineage>
        <taxon>Bacteria</taxon>
        <taxon>Bacillati</taxon>
        <taxon>Actinomycetota</taxon>
        <taxon>Actinomycetes</taxon>
        <taxon>Micrococcales</taxon>
        <taxon>Intrasporangiaceae</taxon>
        <taxon>Janibacter</taxon>
    </lineage>
</organism>
<evidence type="ECO:0000313" key="8">
    <source>
        <dbReference type="EMBL" id="QFQ29347.2"/>
    </source>
</evidence>
<dbReference type="InterPro" id="IPR014284">
    <property type="entry name" value="RNA_pol_sigma-70_dom"/>
</dbReference>
<dbReference type="InterPro" id="IPR013325">
    <property type="entry name" value="RNA_pol_sigma_r2"/>
</dbReference>
<keyword evidence="2" id="KW-0805">Transcription regulation</keyword>
<dbReference type="GO" id="GO:0003677">
    <property type="term" value="F:DNA binding"/>
    <property type="evidence" value="ECO:0007669"/>
    <property type="project" value="UniProtKB-KW"/>
</dbReference>
<evidence type="ECO:0000256" key="2">
    <source>
        <dbReference type="ARBA" id="ARBA00023015"/>
    </source>
</evidence>
<evidence type="ECO:0000256" key="5">
    <source>
        <dbReference type="ARBA" id="ARBA00023163"/>
    </source>
</evidence>
<evidence type="ECO:0000256" key="1">
    <source>
        <dbReference type="ARBA" id="ARBA00010641"/>
    </source>
</evidence>
<dbReference type="Proteomes" id="UP000271708">
    <property type="component" value="Chromosome"/>
</dbReference>
<dbReference type="GO" id="GO:0006352">
    <property type="term" value="P:DNA-templated transcription initiation"/>
    <property type="evidence" value="ECO:0007669"/>
    <property type="project" value="InterPro"/>
</dbReference>
<evidence type="ECO:0000259" key="7">
    <source>
        <dbReference type="Pfam" id="PF08281"/>
    </source>
</evidence>
<accession>A0A5P8FIM1</accession>
<dbReference type="InterPro" id="IPR039425">
    <property type="entry name" value="RNA_pol_sigma-70-like"/>
</dbReference>
<dbReference type="Pfam" id="PF04542">
    <property type="entry name" value="Sigma70_r2"/>
    <property type="match status" value="1"/>
</dbReference>
<evidence type="ECO:0000259" key="6">
    <source>
        <dbReference type="Pfam" id="PF04542"/>
    </source>
</evidence>
<feature type="domain" description="RNA polymerase sigma-70 region 2" evidence="6">
    <location>
        <begin position="29"/>
        <end position="95"/>
    </location>
</feature>
<feature type="domain" description="RNA polymerase sigma factor 70 region 4 type 2" evidence="7">
    <location>
        <begin position="116"/>
        <end position="168"/>
    </location>
</feature>
<dbReference type="SUPFAM" id="SSF88659">
    <property type="entry name" value="Sigma3 and sigma4 domains of RNA polymerase sigma factors"/>
    <property type="match status" value="1"/>
</dbReference>
<dbReference type="Gene3D" id="1.10.1740.10">
    <property type="match status" value="1"/>
</dbReference>
<dbReference type="InterPro" id="IPR013249">
    <property type="entry name" value="RNA_pol_sigma70_r4_t2"/>
</dbReference>
<dbReference type="Gene3D" id="1.10.10.10">
    <property type="entry name" value="Winged helix-like DNA-binding domain superfamily/Winged helix DNA-binding domain"/>
    <property type="match status" value="1"/>
</dbReference>